<dbReference type="Gene3D" id="1.25.10.90">
    <property type="match status" value="1"/>
</dbReference>
<evidence type="ECO:0000313" key="2">
    <source>
        <dbReference type="Proteomes" id="UP000297149"/>
    </source>
</evidence>
<organism evidence="1 2">
    <name type="scientific">Duncaniella dubosii</name>
    <dbReference type="NCBI Taxonomy" id="2518971"/>
    <lineage>
        <taxon>Bacteria</taxon>
        <taxon>Pseudomonadati</taxon>
        <taxon>Bacteroidota</taxon>
        <taxon>Bacteroidia</taxon>
        <taxon>Bacteroidales</taxon>
        <taxon>Muribaculaceae</taxon>
        <taxon>Duncaniella</taxon>
    </lineage>
</organism>
<proteinExistence type="predicted"/>
<gene>
    <name evidence="1" type="ORF">E7747_02490</name>
</gene>
<dbReference type="Proteomes" id="UP000297149">
    <property type="component" value="Chromosome"/>
</dbReference>
<protein>
    <submittedName>
        <fullName evidence="1">DNA alkylation repair protein</fullName>
    </submittedName>
</protein>
<dbReference type="Pfam" id="PF08713">
    <property type="entry name" value="DNA_alkylation"/>
    <property type="match status" value="1"/>
</dbReference>
<reference evidence="2" key="1">
    <citation type="submission" date="2019-02" db="EMBL/GenBank/DDBJ databases">
        <title>Isolation and identification of novel species under the genus Muribaculum.</title>
        <authorList>
            <person name="Miyake S."/>
            <person name="Ding Y."/>
            <person name="Low A."/>
            <person name="Soh M."/>
            <person name="Seedorf H."/>
        </authorList>
    </citation>
    <scope>NUCLEOTIDE SEQUENCE [LARGE SCALE GENOMIC DNA]</scope>
    <source>
        <strain evidence="2">H5</strain>
    </source>
</reference>
<dbReference type="CDD" id="cd06561">
    <property type="entry name" value="AlkD_like"/>
    <property type="match status" value="1"/>
</dbReference>
<dbReference type="SUPFAM" id="SSF48371">
    <property type="entry name" value="ARM repeat"/>
    <property type="match status" value="1"/>
</dbReference>
<dbReference type="RefSeq" id="WP_136413904.1">
    <property type="nucleotide sequence ID" value="NZ_CP039396.1"/>
</dbReference>
<dbReference type="PANTHER" id="PTHR34070:SF1">
    <property type="entry name" value="DNA ALKYLATION REPAIR PROTEIN"/>
    <property type="match status" value="1"/>
</dbReference>
<dbReference type="InterPro" id="IPR016024">
    <property type="entry name" value="ARM-type_fold"/>
</dbReference>
<name>A0A4P7W0A8_9BACT</name>
<dbReference type="PANTHER" id="PTHR34070">
    <property type="entry name" value="ARMADILLO-TYPE FOLD"/>
    <property type="match status" value="1"/>
</dbReference>
<dbReference type="EMBL" id="CP039396">
    <property type="protein sequence ID" value="QCD41274.1"/>
    <property type="molecule type" value="Genomic_DNA"/>
</dbReference>
<keyword evidence="2" id="KW-1185">Reference proteome</keyword>
<accession>A0A4P7W0A8</accession>
<dbReference type="KEGG" id="ddb:E7747_02490"/>
<dbReference type="AlphaFoldDB" id="A0A4P7W0A8"/>
<dbReference type="InterPro" id="IPR014825">
    <property type="entry name" value="DNA_alkylation"/>
</dbReference>
<sequence>MDELLYQWTDMLSAEIVPGKREVLMRFFKTAPGEYGEGDQFLGITVPSVRKVSKLMTEAPLEAISRMLKSEIHEHRLSALLVLVERYRRAKKNHELKKQIADFYLSNTPSINNWDLVDLSAPKIIGNYVYETGNYEILYRLSRSSDLWEQRIAIVSTYTLLCNGITEPTISISQSYLTHKHDLIHKATGWMLREMGKRTDESLLTKFLDAHTRNMPRTMLRYAIEKLSPELRQYYLHLPR</sequence>
<evidence type="ECO:0000313" key="1">
    <source>
        <dbReference type="EMBL" id="QCD41274.1"/>
    </source>
</evidence>